<accession>A0A2A2AWC9</accession>
<feature type="domain" description="RHS protein conserved region" evidence="1">
    <location>
        <begin position="99"/>
        <end position="133"/>
    </location>
</feature>
<dbReference type="InterPro" id="IPR022385">
    <property type="entry name" value="Rhs_assc_core"/>
</dbReference>
<gene>
    <name evidence="2" type="ORF">CK621_11565</name>
</gene>
<evidence type="ECO:0000313" key="2">
    <source>
        <dbReference type="EMBL" id="PAT41959.1"/>
    </source>
</evidence>
<name>A0A2A2AWC9_9BURK</name>
<evidence type="ECO:0000313" key="3">
    <source>
        <dbReference type="Proteomes" id="UP000218439"/>
    </source>
</evidence>
<dbReference type="NCBIfam" id="TIGR03696">
    <property type="entry name" value="Rhs_assc_core"/>
    <property type="match status" value="1"/>
</dbReference>
<dbReference type="InterPro" id="IPR050708">
    <property type="entry name" value="T6SS_VgrG/RHS"/>
</dbReference>
<dbReference type="EMBL" id="NSJE01000021">
    <property type="protein sequence ID" value="PAT41959.1"/>
    <property type="molecule type" value="Genomic_DNA"/>
</dbReference>
<sequence>MTGVRRSLPSPRAHCLPPLTGKGCRIAKTATQGPTSKTTYFINGDSALLAEANEAGQITKAYGFNPNTHDAEADLWSTDPVWQADIHNGSLTSSQTRYHYITTDHLGMPILATDKSGNKIWRGYSQAFGHTGLEADNSTQINLRFPGQYWDKETGLHQNFFRDYSPLRGRYVPVRPAGHLRGIEHLRIRQ</sequence>
<proteinExistence type="predicted"/>
<reference evidence="2 3" key="1">
    <citation type="submission" date="2017-08" db="EMBL/GenBank/DDBJ databases">
        <title>WGS of Clinical strains of the CDC Group NO-1 linked to zoonotic infections in humans.</title>
        <authorList>
            <person name="Bernier A.-M."/>
            <person name="Bernard K."/>
        </authorList>
    </citation>
    <scope>NUCLEOTIDE SEQUENCE [LARGE SCALE GENOMIC DNA]</scope>
    <source>
        <strain evidence="2 3">NML120219</strain>
    </source>
</reference>
<dbReference type="InterPro" id="IPR001826">
    <property type="entry name" value="RHS"/>
</dbReference>
<dbReference type="Pfam" id="PF03527">
    <property type="entry name" value="RHS"/>
    <property type="match status" value="1"/>
</dbReference>
<dbReference type="PANTHER" id="PTHR32305:SF15">
    <property type="entry name" value="PROTEIN RHSA-RELATED"/>
    <property type="match status" value="1"/>
</dbReference>
<protein>
    <recommendedName>
        <fullName evidence="1">RHS protein conserved region domain-containing protein</fullName>
    </recommendedName>
</protein>
<dbReference type="AlphaFoldDB" id="A0A2A2AWC9"/>
<organism evidence="2 3">
    <name type="scientific">Vandammella animalimorsus</name>
    <dbReference type="NCBI Taxonomy" id="2029117"/>
    <lineage>
        <taxon>Bacteria</taxon>
        <taxon>Pseudomonadati</taxon>
        <taxon>Pseudomonadota</taxon>
        <taxon>Betaproteobacteria</taxon>
        <taxon>Burkholderiales</taxon>
        <taxon>Comamonadaceae</taxon>
        <taxon>Vandammella</taxon>
    </lineage>
</organism>
<dbReference type="Proteomes" id="UP000218439">
    <property type="component" value="Unassembled WGS sequence"/>
</dbReference>
<evidence type="ECO:0000259" key="1">
    <source>
        <dbReference type="Pfam" id="PF03527"/>
    </source>
</evidence>
<dbReference type="Gene3D" id="2.180.10.10">
    <property type="entry name" value="RHS repeat-associated core"/>
    <property type="match status" value="1"/>
</dbReference>
<comment type="caution">
    <text evidence="2">The sequence shown here is derived from an EMBL/GenBank/DDBJ whole genome shotgun (WGS) entry which is preliminary data.</text>
</comment>
<dbReference type="PANTHER" id="PTHR32305">
    <property type="match status" value="1"/>
</dbReference>